<name>A0A9Q1BTD7_HOLLE</name>
<dbReference type="EMBL" id="JAIZAY010000012">
    <property type="protein sequence ID" value="KAJ8032224.1"/>
    <property type="molecule type" value="Genomic_DNA"/>
</dbReference>
<feature type="compositionally biased region" description="Polar residues" evidence="1">
    <location>
        <begin position="146"/>
        <end position="157"/>
    </location>
</feature>
<feature type="compositionally biased region" description="Polar residues" evidence="1">
    <location>
        <begin position="15"/>
        <end position="36"/>
    </location>
</feature>
<evidence type="ECO:0000313" key="2">
    <source>
        <dbReference type="EMBL" id="KAJ8032224.1"/>
    </source>
</evidence>
<dbReference type="AlphaFoldDB" id="A0A9Q1BTD7"/>
<sequence>MIRHQYKIGDDIEITPQQHSNRSDVPTRQQKSSGQAFIQKKHSVNERAELMPQPYARNDNRQEQHLKLEKPRDVYLELEGGNLVTTEGNVYENKQQPMCGNGGESEELDQIVYYENARSWRSSRDQPKNADNYHNANPDVIFGNEATYQNVSSRPMR</sequence>
<dbReference type="Proteomes" id="UP001152320">
    <property type="component" value="Chromosome 12"/>
</dbReference>
<feature type="region of interest" description="Disordered" evidence="1">
    <location>
        <begin position="119"/>
        <end position="157"/>
    </location>
</feature>
<feature type="region of interest" description="Disordered" evidence="1">
    <location>
        <begin position="1"/>
        <end position="45"/>
    </location>
</feature>
<accession>A0A9Q1BTD7</accession>
<evidence type="ECO:0000313" key="3">
    <source>
        <dbReference type="Proteomes" id="UP001152320"/>
    </source>
</evidence>
<reference evidence="2" key="1">
    <citation type="submission" date="2021-10" db="EMBL/GenBank/DDBJ databases">
        <title>Tropical sea cucumber genome reveals ecological adaptation and Cuvierian tubules defense mechanism.</title>
        <authorList>
            <person name="Chen T."/>
        </authorList>
    </citation>
    <scope>NUCLEOTIDE SEQUENCE</scope>
    <source>
        <strain evidence="2">Nanhai2018</strain>
        <tissue evidence="2">Muscle</tissue>
    </source>
</reference>
<evidence type="ECO:0000256" key="1">
    <source>
        <dbReference type="SAM" id="MobiDB-lite"/>
    </source>
</evidence>
<gene>
    <name evidence="2" type="ORF">HOLleu_25693</name>
</gene>
<comment type="caution">
    <text evidence="2">The sequence shown here is derived from an EMBL/GenBank/DDBJ whole genome shotgun (WGS) entry which is preliminary data.</text>
</comment>
<proteinExistence type="predicted"/>
<protein>
    <submittedName>
        <fullName evidence="2">Uncharacterized protein</fullName>
    </submittedName>
</protein>
<organism evidence="2 3">
    <name type="scientific">Holothuria leucospilota</name>
    <name type="common">Black long sea cucumber</name>
    <name type="synonym">Mertensiothuria leucospilota</name>
    <dbReference type="NCBI Taxonomy" id="206669"/>
    <lineage>
        <taxon>Eukaryota</taxon>
        <taxon>Metazoa</taxon>
        <taxon>Echinodermata</taxon>
        <taxon>Eleutherozoa</taxon>
        <taxon>Echinozoa</taxon>
        <taxon>Holothuroidea</taxon>
        <taxon>Aspidochirotacea</taxon>
        <taxon>Aspidochirotida</taxon>
        <taxon>Holothuriidae</taxon>
        <taxon>Holothuria</taxon>
    </lineage>
</organism>
<keyword evidence="3" id="KW-1185">Reference proteome</keyword>